<keyword evidence="6" id="KW-0472">Membrane</keyword>
<dbReference type="EMBL" id="DVOG01000169">
    <property type="protein sequence ID" value="HIV04751.1"/>
    <property type="molecule type" value="Genomic_DNA"/>
</dbReference>
<gene>
    <name evidence="11" type="primary">bamA</name>
    <name evidence="11" type="ORF">IAC75_06370</name>
</gene>
<dbReference type="Pfam" id="PF01103">
    <property type="entry name" value="Omp85"/>
    <property type="match status" value="1"/>
</dbReference>
<sequence length="878" mass="97925">MSSSGTALFSKTLAGTFFFAAACLFAGPPLAAQTTDAPAARGAAKTPVVRKIAYEIDGARKVGADVVAAHMALSEGEPFTALDVSESVRALYATGLFDYVGIEPSLDADANAVDVNVLLTPRPILADVIFSGNSAIAGGSILSEEGGDLRGNVRRGIAALHDPREQDASLEENSSPSWFLSGLAEECVSAGLVAGAPLDEAAVKRAVRKIREKYRSKDYPFAEISYEIRRDSEAGTAYVIFRIRENLETRIASVDFVGNKTFSSKELRALLETTSWAWGLDFGDFPDRIFKFSWLTSRGYFNRQKFDADMDTLKMFYQNKGFLDVEILPPSESELRIGYSEVNNEETLGYLPIEIVIDEGRRYSVGNIKISGNKLGETHRRFTEAGILAMLAKMSPRGARRQEETEFDMLVSGDWYSPEAVSVAATKIREYYGEVGYLNARVSVSREPNTETGTVDLVFNITENEKSYLRSISIDGNNISKSEIILRDLALSPGEVFDVVRMKTSERRVRGTRYFDYVAMQPVDTGIPSQKDLRISVREGRTGSLSFGAGFSTVESVSGFAEFQQSNFDLFNARNKFRGGGQKFRFRVQIGTRSTSIIQSLEEPMLFGRELALGYEIYHKSNRYISSDYDTIDTGLKVYVGRRVIENIRAELYYKIDNYEITDIESDVPQFIHDEEGYTLLSRGGIVLSRDRRDDVLFPTSGNRIQLRGEIVGGPFMGDCDYYSLDLQAAQWFPVVGYDQSLKIGGRIGTMHSYGGSYVPFFERLYLGGPYNLRGFRYGHVGPFIDDEPTGGQSRFYITAEYTFRILDELRLAFFYDGGFVNKDSFDFSPNDWNDDIGFGFRILMLGALMNIDFGFPINTGEENDDGMRLQFSFGTNF</sequence>
<dbReference type="InterPro" id="IPR039910">
    <property type="entry name" value="D15-like"/>
</dbReference>
<evidence type="ECO:0000256" key="2">
    <source>
        <dbReference type="ARBA" id="ARBA00022452"/>
    </source>
</evidence>
<keyword evidence="2" id="KW-1134">Transmembrane beta strand</keyword>
<dbReference type="InterPro" id="IPR034746">
    <property type="entry name" value="POTRA"/>
</dbReference>
<reference evidence="11" key="1">
    <citation type="submission" date="2020-10" db="EMBL/GenBank/DDBJ databases">
        <authorList>
            <person name="Gilroy R."/>
        </authorList>
    </citation>
    <scope>NUCLEOTIDE SEQUENCE</scope>
    <source>
        <strain evidence="11">10669</strain>
    </source>
</reference>
<feature type="domain" description="POTRA" evidence="10">
    <location>
        <begin position="467"/>
        <end position="540"/>
    </location>
</feature>
<dbReference type="PIRSF" id="PIRSF006076">
    <property type="entry name" value="OM_assembly_OMP85"/>
    <property type="match status" value="1"/>
</dbReference>
<protein>
    <recommendedName>
        <fullName evidence="8">Outer membrane protein assembly factor BamA</fullName>
    </recommendedName>
</protein>
<organism evidence="11 12">
    <name type="scientific">Candidatus Spyradosoma merdigallinarum</name>
    <dbReference type="NCBI Taxonomy" id="2840950"/>
    <lineage>
        <taxon>Bacteria</taxon>
        <taxon>Pseudomonadati</taxon>
        <taxon>Verrucomicrobiota</taxon>
        <taxon>Opitutia</taxon>
        <taxon>Opitutia incertae sedis</taxon>
        <taxon>Candidatus Spyradosoma</taxon>
    </lineage>
</organism>
<comment type="subcellular location">
    <subcellularLocation>
        <location evidence="1">Membrane</location>
    </subcellularLocation>
</comment>
<keyword evidence="7" id="KW-0998">Cell outer membrane</keyword>
<dbReference type="Gene3D" id="3.10.20.310">
    <property type="entry name" value="membrane protein fhac"/>
    <property type="match status" value="4"/>
</dbReference>
<evidence type="ECO:0000256" key="5">
    <source>
        <dbReference type="ARBA" id="ARBA00022737"/>
    </source>
</evidence>
<accession>A0A9D1T2H3</accession>
<evidence type="ECO:0000256" key="3">
    <source>
        <dbReference type="ARBA" id="ARBA00022692"/>
    </source>
</evidence>
<reference evidence="11" key="2">
    <citation type="journal article" date="2021" name="PeerJ">
        <title>Extensive microbial diversity within the chicken gut microbiome revealed by metagenomics and culture.</title>
        <authorList>
            <person name="Gilroy R."/>
            <person name="Ravi A."/>
            <person name="Getino M."/>
            <person name="Pursley I."/>
            <person name="Horton D.L."/>
            <person name="Alikhan N.F."/>
            <person name="Baker D."/>
            <person name="Gharbi K."/>
            <person name="Hall N."/>
            <person name="Watson M."/>
            <person name="Adriaenssens E.M."/>
            <person name="Foster-Nyarko E."/>
            <person name="Jarju S."/>
            <person name="Secka A."/>
            <person name="Antonio M."/>
            <person name="Oren A."/>
            <person name="Chaudhuri R.R."/>
            <person name="La Ragione R."/>
            <person name="Hildebrand F."/>
            <person name="Pallen M.J."/>
        </authorList>
    </citation>
    <scope>NUCLEOTIDE SEQUENCE</scope>
    <source>
        <strain evidence="11">10669</strain>
    </source>
</reference>
<feature type="chain" id="PRO_5038449131" description="Outer membrane protein assembly factor BamA" evidence="9">
    <location>
        <begin position="32"/>
        <end position="878"/>
    </location>
</feature>
<dbReference type="PANTHER" id="PTHR12815:SF47">
    <property type="entry name" value="TRANSLOCATION AND ASSEMBLY MODULE SUBUNIT TAMA"/>
    <property type="match status" value="1"/>
</dbReference>
<evidence type="ECO:0000256" key="1">
    <source>
        <dbReference type="ARBA" id="ARBA00004370"/>
    </source>
</evidence>
<dbReference type="InterPro" id="IPR010827">
    <property type="entry name" value="BamA/TamA_POTRA"/>
</dbReference>
<comment type="caution">
    <text evidence="11">The sequence shown here is derived from an EMBL/GenBank/DDBJ whole genome shotgun (WGS) entry which is preliminary data.</text>
</comment>
<proteinExistence type="predicted"/>
<dbReference type="AlphaFoldDB" id="A0A9D1T2H3"/>
<evidence type="ECO:0000256" key="6">
    <source>
        <dbReference type="ARBA" id="ARBA00023136"/>
    </source>
</evidence>
<keyword evidence="4 9" id="KW-0732">Signal</keyword>
<dbReference type="GO" id="GO:0071709">
    <property type="term" value="P:membrane assembly"/>
    <property type="evidence" value="ECO:0007669"/>
    <property type="project" value="InterPro"/>
</dbReference>
<dbReference type="InterPro" id="IPR023707">
    <property type="entry name" value="OM_assembly_BamA"/>
</dbReference>
<dbReference type="PROSITE" id="PS51779">
    <property type="entry name" value="POTRA"/>
    <property type="match status" value="1"/>
</dbReference>
<evidence type="ECO:0000256" key="8">
    <source>
        <dbReference type="NCBIfam" id="TIGR03303"/>
    </source>
</evidence>
<dbReference type="Pfam" id="PF07244">
    <property type="entry name" value="POTRA"/>
    <property type="match status" value="5"/>
</dbReference>
<name>A0A9D1T2H3_9BACT</name>
<dbReference type="Gene3D" id="2.40.160.50">
    <property type="entry name" value="membrane protein fhac: a member of the omp85/tpsb transporter family"/>
    <property type="match status" value="1"/>
</dbReference>
<feature type="signal peptide" evidence="9">
    <location>
        <begin position="1"/>
        <end position="31"/>
    </location>
</feature>
<evidence type="ECO:0000259" key="10">
    <source>
        <dbReference type="PROSITE" id="PS51779"/>
    </source>
</evidence>
<dbReference type="GO" id="GO:0009279">
    <property type="term" value="C:cell outer membrane"/>
    <property type="evidence" value="ECO:0007669"/>
    <property type="project" value="UniProtKB-UniRule"/>
</dbReference>
<evidence type="ECO:0000256" key="9">
    <source>
        <dbReference type="SAM" id="SignalP"/>
    </source>
</evidence>
<evidence type="ECO:0000256" key="4">
    <source>
        <dbReference type="ARBA" id="ARBA00022729"/>
    </source>
</evidence>
<keyword evidence="5" id="KW-0677">Repeat</keyword>
<evidence type="ECO:0000256" key="7">
    <source>
        <dbReference type="ARBA" id="ARBA00023237"/>
    </source>
</evidence>
<dbReference type="PANTHER" id="PTHR12815">
    <property type="entry name" value="SORTING AND ASSEMBLY MACHINERY SAMM50 PROTEIN FAMILY MEMBER"/>
    <property type="match status" value="1"/>
</dbReference>
<evidence type="ECO:0000313" key="11">
    <source>
        <dbReference type="EMBL" id="HIV04751.1"/>
    </source>
</evidence>
<dbReference type="NCBIfam" id="TIGR03303">
    <property type="entry name" value="OM_YaeT"/>
    <property type="match status" value="1"/>
</dbReference>
<evidence type="ECO:0000313" key="12">
    <source>
        <dbReference type="Proteomes" id="UP000886812"/>
    </source>
</evidence>
<dbReference type="InterPro" id="IPR000184">
    <property type="entry name" value="Bac_surfAg_D15"/>
</dbReference>
<keyword evidence="3" id="KW-0812">Transmembrane</keyword>
<dbReference type="Proteomes" id="UP000886812">
    <property type="component" value="Unassembled WGS sequence"/>
</dbReference>